<comment type="caution">
    <text evidence="1">The sequence shown here is derived from an EMBL/GenBank/DDBJ whole genome shotgun (WGS) entry which is preliminary data.</text>
</comment>
<accession>A0ACC2J500</accession>
<organism evidence="1 2">
    <name type="scientific">Nemania bipapillata</name>
    <dbReference type="NCBI Taxonomy" id="110536"/>
    <lineage>
        <taxon>Eukaryota</taxon>
        <taxon>Fungi</taxon>
        <taxon>Dikarya</taxon>
        <taxon>Ascomycota</taxon>
        <taxon>Pezizomycotina</taxon>
        <taxon>Sordariomycetes</taxon>
        <taxon>Xylariomycetidae</taxon>
        <taxon>Xylariales</taxon>
        <taxon>Xylariaceae</taxon>
        <taxon>Nemania</taxon>
    </lineage>
</organism>
<sequence>MADEAKSVQRHELIPVLATRSCEMVASFLGVLKAGACYVPIDIEAWTKDRVQSTLERVSARVLINLSTSIYSGYHEIPLDEVEAAFETAPRGIRDDEAELPQASIQPMDLAYTIFTSGTTSEPKGVMIPHRALLNYVQQGDEEAPFNSCPRPEDKSLLTFSPGFDACAGVVFSTLCHGAQLMVAGISEFESYAARATIIAVTPSMLSAIHDVEACSQLRLIIIGGEAPNQRLIKRWSAPGRSLYNGYGPTETTISSLMGRLDPLKPITLGRPMRNSRVLLLDGTTESDKGEICITGPGLALGYYKDDEQTKQKFITLNGERMYRTGDFARRTEHGLEFAGRADSYVKNRGFLVNIDSEVIPILLDASAHTATAFMHRDRLVAFVTPDNLDTLALRQQLLRDHNNSLVPDQIRAVPVIPLTPNGKADNRALRRLLDEEASDNPDIEESADNSYQNSKMGTLKMAISVATSVPQSKITDESRFLDLGGNSLAALKVLSYLRNRHFKLRLKDLLNLPSLQAICGTIQEDELPAGQPKKASGKREHLGDENDKSLSMGPMTALQIPYAWTSSLKADLNLSGLELEEGARTLNATPSALLYTAWGLVLSNYTSSDRVAFGVVFSGRNMIEVPGVERAIGPLLNTVPFPIGFEPDQTIEAAVSIINHSLLQMLEFQWSAAEAMASVPGESINGTLQTLVVTEYDLPPTQDMMSWSVEREDLMEFGLTLLLEKKSDSEHEDYNNEQDQGLQARILFDSSRYAQSAISRLLNHFRNALCLLMRPQSIYMKELRSEFMGAEEKSVILQPPSAFEEKPNADNMRDDLTTIKDTFESAAVTWPHHCAIESPHGNFSYREVDEFADRAATQLMKHVQRKALDNIVVGVLSDTSVYWVIAILAILKAGFICCPLDTSLPPSRINTIIQESGASVFLAANRACQVALEGCDTKTTDDDVIIVDDLLQQYFDSPASQLETTTRAKDTIYLVFTSGSTGVPKGVPLHNVTVLNAIGVPAVRLFAKPGKRISQLSALGFDMALIEIFGSLCYGATLVLKDPNNPFEHIHHVNAMVTTPSFLSALSPEEYPNLDTVLLAGEPVTQKIADVWSAKVQNLLNIYGPSECGCVSGTRLLPGVEGIIGEIYISGAPVVQGYWGNTNKLNTKSRFIPNPFAPDPSHHIMYYTGDLGFWNEDMNISYVGRVDNQIKVRGFRVELEEVENIVVAAGEGNVRSAAAIAINGNSSAEPDNYGPHPRDPGAAHDS</sequence>
<reference evidence="1" key="1">
    <citation type="submission" date="2022-11" db="EMBL/GenBank/DDBJ databases">
        <title>Genome Sequence of Nemania bipapillata.</title>
        <authorList>
            <person name="Buettner E."/>
        </authorList>
    </citation>
    <scope>NUCLEOTIDE SEQUENCE</scope>
    <source>
        <strain evidence="1">CP14</strain>
    </source>
</reference>
<gene>
    <name evidence="1" type="ORF">ONZ43_g1498</name>
</gene>
<dbReference type="EMBL" id="JAPESX010000262">
    <property type="protein sequence ID" value="KAJ8122263.1"/>
    <property type="molecule type" value="Genomic_DNA"/>
</dbReference>
<proteinExistence type="predicted"/>
<evidence type="ECO:0000313" key="2">
    <source>
        <dbReference type="Proteomes" id="UP001153334"/>
    </source>
</evidence>
<protein>
    <submittedName>
        <fullName evidence="1">Uncharacterized protein</fullName>
    </submittedName>
</protein>
<dbReference type="Proteomes" id="UP001153334">
    <property type="component" value="Unassembled WGS sequence"/>
</dbReference>
<keyword evidence="2" id="KW-1185">Reference proteome</keyword>
<evidence type="ECO:0000313" key="1">
    <source>
        <dbReference type="EMBL" id="KAJ8122263.1"/>
    </source>
</evidence>
<name>A0ACC2J500_9PEZI</name>